<gene>
    <name evidence="2" type="ORF">Pla100_57380</name>
</gene>
<evidence type="ECO:0000256" key="1">
    <source>
        <dbReference type="SAM" id="MobiDB-lite"/>
    </source>
</evidence>
<evidence type="ECO:0000313" key="2">
    <source>
        <dbReference type="EMBL" id="TWT88008.1"/>
    </source>
</evidence>
<accession>A0A5C5ZLD5</accession>
<dbReference type="Proteomes" id="UP000316213">
    <property type="component" value="Unassembled WGS sequence"/>
</dbReference>
<feature type="compositionally biased region" description="Basic and acidic residues" evidence="1">
    <location>
        <begin position="101"/>
        <end position="110"/>
    </location>
</feature>
<evidence type="ECO:0000313" key="3">
    <source>
        <dbReference type="Proteomes" id="UP000316213"/>
    </source>
</evidence>
<feature type="region of interest" description="Disordered" evidence="1">
    <location>
        <begin position="202"/>
        <end position="239"/>
    </location>
</feature>
<organism evidence="2 3">
    <name type="scientific">Neorhodopirellula pilleata</name>
    <dbReference type="NCBI Taxonomy" id="2714738"/>
    <lineage>
        <taxon>Bacteria</taxon>
        <taxon>Pseudomonadati</taxon>
        <taxon>Planctomycetota</taxon>
        <taxon>Planctomycetia</taxon>
        <taxon>Pirellulales</taxon>
        <taxon>Pirellulaceae</taxon>
        <taxon>Neorhodopirellula</taxon>
    </lineage>
</organism>
<sequence>MMAGEWIKMRHDLRDDPACLTLSDNLSDTFHATVGRLFVFWSWVDRHSADGTLANATKSTIDRLVERDGFADGMIDVGWLVTDGETLIVPQFTRHNGSSAKARELESEAKRLRRKEQKPLSDKCPTLSDKTSDQEKRRGEKNNKKGASAKFIKPTVEEVAAYCRERGNQVDPTKFVDHYETTGWRRGKSTVKDWRACVRTWERSDTNSSTSKQSAADKRAPTLDELAAMPAVPRKRPQG</sequence>
<feature type="compositionally biased region" description="Basic and acidic residues" evidence="1">
    <location>
        <begin position="130"/>
        <end position="143"/>
    </location>
</feature>
<protein>
    <submittedName>
        <fullName evidence="2">Uncharacterized protein</fullName>
    </submittedName>
</protein>
<comment type="caution">
    <text evidence="2">The sequence shown here is derived from an EMBL/GenBank/DDBJ whole genome shotgun (WGS) entry which is preliminary data.</text>
</comment>
<feature type="region of interest" description="Disordered" evidence="1">
    <location>
        <begin position="98"/>
        <end position="149"/>
    </location>
</feature>
<reference evidence="2 3" key="1">
    <citation type="submission" date="2019-02" db="EMBL/GenBank/DDBJ databases">
        <title>Deep-cultivation of Planctomycetes and their phenomic and genomic characterization uncovers novel biology.</title>
        <authorList>
            <person name="Wiegand S."/>
            <person name="Jogler M."/>
            <person name="Boedeker C."/>
            <person name="Pinto D."/>
            <person name="Vollmers J."/>
            <person name="Rivas-Marin E."/>
            <person name="Kohn T."/>
            <person name="Peeters S.H."/>
            <person name="Heuer A."/>
            <person name="Rast P."/>
            <person name="Oberbeckmann S."/>
            <person name="Bunk B."/>
            <person name="Jeske O."/>
            <person name="Meyerdierks A."/>
            <person name="Storesund J.E."/>
            <person name="Kallscheuer N."/>
            <person name="Luecker S."/>
            <person name="Lage O.M."/>
            <person name="Pohl T."/>
            <person name="Merkel B.J."/>
            <person name="Hornburger P."/>
            <person name="Mueller R.-W."/>
            <person name="Bruemmer F."/>
            <person name="Labrenz M."/>
            <person name="Spormann A.M."/>
            <person name="Op Den Camp H."/>
            <person name="Overmann J."/>
            <person name="Amann R."/>
            <person name="Jetten M.S.M."/>
            <person name="Mascher T."/>
            <person name="Medema M.H."/>
            <person name="Devos D.P."/>
            <person name="Kaster A.-K."/>
            <person name="Ovreas L."/>
            <person name="Rohde M."/>
            <person name="Galperin M.Y."/>
            <person name="Jogler C."/>
        </authorList>
    </citation>
    <scope>NUCLEOTIDE SEQUENCE [LARGE SCALE GENOMIC DNA]</scope>
    <source>
        <strain evidence="2 3">Pla100</strain>
    </source>
</reference>
<dbReference type="AlphaFoldDB" id="A0A5C5ZLD5"/>
<proteinExistence type="predicted"/>
<name>A0A5C5ZLD5_9BACT</name>
<keyword evidence="3" id="KW-1185">Reference proteome</keyword>
<dbReference type="EMBL" id="SJPM01000022">
    <property type="protein sequence ID" value="TWT88008.1"/>
    <property type="molecule type" value="Genomic_DNA"/>
</dbReference>